<reference evidence="2" key="1">
    <citation type="submission" date="2014-07" db="EMBL/GenBank/DDBJ databases">
        <authorList>
            <person name="Martin A.A"/>
            <person name="De Silva N."/>
        </authorList>
    </citation>
    <scope>NUCLEOTIDE SEQUENCE</scope>
</reference>
<feature type="transmembrane region" description="Helical" evidence="1">
    <location>
        <begin position="26"/>
        <end position="46"/>
    </location>
</feature>
<dbReference type="WBParaSite" id="SVE_0254200.1">
    <property type="protein sequence ID" value="SVE_0254200.1"/>
    <property type="gene ID" value="SVE_0254200"/>
</dbReference>
<evidence type="ECO:0000256" key="1">
    <source>
        <dbReference type="SAM" id="Phobius"/>
    </source>
</evidence>
<dbReference type="PANTHER" id="PTHR10974:SF75">
    <property type="entry name" value="SULFATASE DOMAIN-CONTAINING PROTEIN"/>
    <property type="match status" value="1"/>
</dbReference>
<dbReference type="STRING" id="75913.A0A0K0F173"/>
<accession>A0A0K0F173</accession>
<dbReference type="PANTHER" id="PTHR10974">
    <property type="entry name" value="FI08016P-RELATED"/>
    <property type="match status" value="1"/>
</dbReference>
<reference evidence="3" key="2">
    <citation type="submission" date="2015-08" db="UniProtKB">
        <authorList>
            <consortium name="WormBaseParasite"/>
        </authorList>
    </citation>
    <scope>IDENTIFICATION</scope>
</reference>
<evidence type="ECO:0000313" key="3">
    <source>
        <dbReference type="WBParaSite" id="SVE_0254200.1"/>
    </source>
</evidence>
<keyword evidence="1" id="KW-0812">Transmembrane</keyword>
<evidence type="ECO:0000313" key="2">
    <source>
        <dbReference type="Proteomes" id="UP000035680"/>
    </source>
</evidence>
<name>A0A0K0F173_STRVS</name>
<organism evidence="2 3">
    <name type="scientific">Strongyloides venezuelensis</name>
    <name type="common">Threadworm</name>
    <dbReference type="NCBI Taxonomy" id="75913"/>
    <lineage>
        <taxon>Eukaryota</taxon>
        <taxon>Metazoa</taxon>
        <taxon>Ecdysozoa</taxon>
        <taxon>Nematoda</taxon>
        <taxon>Chromadorea</taxon>
        <taxon>Rhabditida</taxon>
        <taxon>Tylenchina</taxon>
        <taxon>Panagrolaimomorpha</taxon>
        <taxon>Strongyloidoidea</taxon>
        <taxon>Strongyloididae</taxon>
        <taxon>Strongyloides</taxon>
    </lineage>
</organism>
<dbReference type="Proteomes" id="UP000035680">
    <property type="component" value="Unassembled WGS sequence"/>
</dbReference>
<dbReference type="Pfam" id="PF02995">
    <property type="entry name" value="DUF229"/>
    <property type="match status" value="1"/>
</dbReference>
<dbReference type="InterPro" id="IPR004245">
    <property type="entry name" value="DUF229"/>
</dbReference>
<protein>
    <submittedName>
        <fullName evidence="3">Beta-1,6-N-acetylglucosaminyltransferase</fullName>
    </submittedName>
</protein>
<keyword evidence="1" id="KW-0472">Membrane</keyword>
<proteinExistence type="predicted"/>
<dbReference type="GO" id="GO:0005615">
    <property type="term" value="C:extracellular space"/>
    <property type="evidence" value="ECO:0007669"/>
    <property type="project" value="TreeGrafter"/>
</dbReference>
<keyword evidence="1" id="KW-1133">Transmembrane helix</keyword>
<dbReference type="AlphaFoldDB" id="A0A0K0F173"/>
<sequence length="413" mass="49709">MILNKFRNIFKYRRNTVKVNKSQRKYFIIILMLFFLGFLHFMYLIFSKNIANLNNFYNVDIHDKKIIKDFYENSYCLLEKFNIWSDIVHNYIKPQKKFKKCKKIHDNKYYKITDGIITVKRKDLLCFYGCKYPKNNFNISLSPYVYINKSSKLDCDIFHFRCYNRSNAIIYDDVHFHINKLDKIPRESTSFLEENFSIPVNNKRYDVHIYVIDSLSYYHALRALPKTRKYLKENFNGVEMEYLNIIGADSRLNAYGFLLNKQNMDVDDFFSSSKKKNDFGNLDSCEVALDNQTFIQEYFRKMGYVTLSAEDYELGGTLSWPMCVGFKKEPAHHTLKPFQYFSIHPISSKFVKNVYKRKCYHHGFHIMDYMSDFLQKYENNLKMTLIWHSNILHDEINRIFAADEIFYNFFKKN</sequence>
<keyword evidence="2" id="KW-1185">Reference proteome</keyword>